<feature type="chain" id="PRO_5013136211" evidence="2">
    <location>
        <begin position="23"/>
        <end position="203"/>
    </location>
</feature>
<dbReference type="Proteomes" id="UP000186817">
    <property type="component" value="Unassembled WGS sequence"/>
</dbReference>
<sequence>MRHSPWPPVRLLLLLSAAATLGVGTGSTAACTNLGQHGEASSTWISVVSAAHFGNSGGGAFVEAVCTFSAAADQRRCIWSPLWYGGQPKRRIANSGAVPANLGSRTVQPALVLQDLVHSRFAGSKGQVESVSPRPPERVTGLAGGSPAWDSSNACDTRNIVATCQWVPVLSALAHLVGRVCVVLENAVDGVLLVLDASPYRSL</sequence>
<gene>
    <name evidence="3" type="ORF">AK812_SmicGene28096</name>
</gene>
<dbReference type="AlphaFoldDB" id="A0A1Q9D5J2"/>
<evidence type="ECO:0000256" key="1">
    <source>
        <dbReference type="SAM" id="MobiDB-lite"/>
    </source>
</evidence>
<accession>A0A1Q9D5J2</accession>
<evidence type="ECO:0000256" key="2">
    <source>
        <dbReference type="SAM" id="SignalP"/>
    </source>
</evidence>
<proteinExistence type="predicted"/>
<keyword evidence="4" id="KW-1185">Reference proteome</keyword>
<evidence type="ECO:0000313" key="4">
    <source>
        <dbReference type="Proteomes" id="UP000186817"/>
    </source>
</evidence>
<dbReference type="EMBL" id="LSRX01000716">
    <property type="protein sequence ID" value="OLP90356.1"/>
    <property type="molecule type" value="Genomic_DNA"/>
</dbReference>
<evidence type="ECO:0000313" key="3">
    <source>
        <dbReference type="EMBL" id="OLP90356.1"/>
    </source>
</evidence>
<reference evidence="3 4" key="1">
    <citation type="submission" date="2016-02" db="EMBL/GenBank/DDBJ databases">
        <title>Genome analysis of coral dinoflagellate symbionts highlights evolutionary adaptations to a symbiotic lifestyle.</title>
        <authorList>
            <person name="Aranda M."/>
            <person name="Li Y."/>
            <person name="Liew Y.J."/>
            <person name="Baumgarten S."/>
            <person name="Simakov O."/>
            <person name="Wilson M."/>
            <person name="Piel J."/>
            <person name="Ashoor H."/>
            <person name="Bougouffa S."/>
            <person name="Bajic V.B."/>
            <person name="Ryu T."/>
            <person name="Ravasi T."/>
            <person name="Bayer T."/>
            <person name="Micklem G."/>
            <person name="Kim H."/>
            <person name="Bhak J."/>
            <person name="Lajeunesse T.C."/>
            <person name="Voolstra C.R."/>
        </authorList>
    </citation>
    <scope>NUCLEOTIDE SEQUENCE [LARGE SCALE GENOMIC DNA]</scope>
    <source>
        <strain evidence="3 4">CCMP2467</strain>
    </source>
</reference>
<keyword evidence="2" id="KW-0732">Signal</keyword>
<name>A0A1Q9D5J2_SYMMI</name>
<organism evidence="3 4">
    <name type="scientific">Symbiodinium microadriaticum</name>
    <name type="common">Dinoflagellate</name>
    <name type="synonym">Zooxanthella microadriatica</name>
    <dbReference type="NCBI Taxonomy" id="2951"/>
    <lineage>
        <taxon>Eukaryota</taxon>
        <taxon>Sar</taxon>
        <taxon>Alveolata</taxon>
        <taxon>Dinophyceae</taxon>
        <taxon>Suessiales</taxon>
        <taxon>Symbiodiniaceae</taxon>
        <taxon>Symbiodinium</taxon>
    </lineage>
</organism>
<dbReference type="PROSITE" id="PS51257">
    <property type="entry name" value="PROKAR_LIPOPROTEIN"/>
    <property type="match status" value="1"/>
</dbReference>
<feature type="signal peptide" evidence="2">
    <location>
        <begin position="1"/>
        <end position="22"/>
    </location>
</feature>
<feature type="region of interest" description="Disordered" evidence="1">
    <location>
        <begin position="124"/>
        <end position="146"/>
    </location>
</feature>
<protein>
    <submittedName>
        <fullName evidence="3">Uncharacterized protein</fullName>
    </submittedName>
</protein>
<comment type="caution">
    <text evidence="3">The sequence shown here is derived from an EMBL/GenBank/DDBJ whole genome shotgun (WGS) entry which is preliminary data.</text>
</comment>